<feature type="transmembrane region" description="Helical" evidence="1">
    <location>
        <begin position="57"/>
        <end position="76"/>
    </location>
</feature>
<keyword evidence="1" id="KW-0812">Transmembrane</keyword>
<keyword evidence="1" id="KW-1133">Transmembrane helix</keyword>
<evidence type="ECO:0000313" key="2">
    <source>
        <dbReference type="EMBL" id="MBS4184309.1"/>
    </source>
</evidence>
<dbReference type="AlphaFoldDB" id="A0A942T1J1"/>
<name>A0A942T1J1_9BACI</name>
<dbReference type="EMBL" id="JAGYPE010000004">
    <property type="protein sequence ID" value="MBS4184309.1"/>
    <property type="molecule type" value="Genomic_DNA"/>
</dbReference>
<dbReference type="Pfam" id="PF09964">
    <property type="entry name" value="DUF2198"/>
    <property type="match status" value="1"/>
</dbReference>
<accession>A0A942T1J1</accession>
<dbReference type="InterPro" id="IPR019242">
    <property type="entry name" value="DUF2198"/>
</dbReference>
<organism evidence="2">
    <name type="scientific">Neobacillus citreus</name>
    <dbReference type="NCBI Taxonomy" id="2833578"/>
    <lineage>
        <taxon>Bacteria</taxon>
        <taxon>Bacillati</taxon>
        <taxon>Bacillota</taxon>
        <taxon>Bacilli</taxon>
        <taxon>Bacillales</taxon>
        <taxon>Bacillaceae</taxon>
        <taxon>Neobacillus</taxon>
    </lineage>
</organism>
<keyword evidence="1" id="KW-0472">Membrane</keyword>
<feature type="transmembrane region" description="Helical" evidence="1">
    <location>
        <begin position="12"/>
        <end position="29"/>
    </location>
</feature>
<evidence type="ECO:0000256" key="1">
    <source>
        <dbReference type="SAM" id="Phobius"/>
    </source>
</evidence>
<proteinExistence type="predicted"/>
<reference evidence="2" key="1">
    <citation type="submission" date="2021-05" db="EMBL/GenBank/DDBJ databases">
        <title>Novel Bacillus species.</title>
        <authorList>
            <person name="Liu G."/>
        </authorList>
    </citation>
    <scope>NUCLEOTIDE SEQUENCE</scope>
    <source>
        <strain evidence="2">FJAT-50051</strain>
    </source>
</reference>
<sequence length="88" mass="9809">MKRWGIPLVEVIRHLSALIMPGLLVLFFTRVTYNRVIGLVLTVALIAASVYKGYTNTFVLIVIDAFSLTAGFWLAAKMKPKTVRKIDG</sequence>
<gene>
    <name evidence="2" type="ORF">KHB02_23205</name>
</gene>
<comment type="caution">
    <text evidence="2">The sequence shown here is derived from an EMBL/GenBank/DDBJ whole genome shotgun (WGS) entry which is preliminary data.</text>
</comment>
<protein>
    <submittedName>
        <fullName evidence="2">CsbA family protein</fullName>
    </submittedName>
</protein>